<keyword evidence="2" id="KW-1185">Reference proteome</keyword>
<accession>A0ACB9SF34</accession>
<evidence type="ECO:0000313" key="1">
    <source>
        <dbReference type="EMBL" id="KAI4389833.1"/>
    </source>
</evidence>
<sequence>MHASPALRRAVLAFVAIALLPFCLHKVASGGNQSEFFALLKKSLSGNALSDWASKPESLFCNYTGIVCDGAGDAVEMNLSGWSLSGEFPDGICEYLPRLRVLRLGENQFRGGGKFLTSIVNCSHLEELSLYKLYLPGRVPDLSPMGSLRVMDLSYNLFTGAFPMSVFELTNLEELNFNENGGFDLWELPENVSRMNKLQYLILTTCMLQGQIPKSIGSLTSLVDLELSGNYLSGEIPGELGMLRNLKLLELYYNEFTGGIPESLGNLTELRDLDMSVNQLRGSIPESICKLPNLEALQLYNNSLSGEIPSTLGDLTTLSILSLYDNLLSGEIPRNLGKFSGMVLLDISENRFSGPLPAEVCRSGKLRYYLVLQNSFTGEIPSVYADCPTLLRFRVNNNNLTGEIPEGILGLPHTSIIDLSYNNLSGPIARSIGNAKNLSELFMQNNNILGSLPPEISSAVNLVKIDLSRNKLSGPIPSEIGNLRKLNLLLLQSNRFESSIPDSISSLKSLNVLDISDNHLMGKIPESLCALLPNSINFSSNLLAGPIPPCLVKGGLAESFLGNPHLCVSVYLNSSDKNFPICPQSYDRKRVNSVWVIGISSAVIIFGFLLFLKRRCSQVRPGKEEQEMLSPSFFFYDVKNFHRINFDHREILQAMVNKNIVGKGGSGTVYRIEMKGGEVLAVKKLWSRSTKDCGNRFSEDNLVLNRELKTEARGGKDSTTTVIAGTYGYLAPEYAYSSKANTKCDVYSFGVVLMELITGKKPVEQEFGENKNIIYWISTKVDTKEGTLQLLDKRISDSFGEDMIGVLRIAIRCTYSSPALRPTMNEVVQLLTEANPCKLNTCKSLEKAK</sequence>
<reference evidence="2" key="1">
    <citation type="journal article" date="2023" name="Front. Plant Sci.">
        <title>Chromosomal-level genome assembly of Melastoma candidum provides insights into trichome evolution.</title>
        <authorList>
            <person name="Zhong Y."/>
            <person name="Wu W."/>
            <person name="Sun C."/>
            <person name="Zou P."/>
            <person name="Liu Y."/>
            <person name="Dai S."/>
            <person name="Zhou R."/>
        </authorList>
    </citation>
    <scope>NUCLEOTIDE SEQUENCE [LARGE SCALE GENOMIC DNA]</scope>
</reference>
<evidence type="ECO:0000313" key="2">
    <source>
        <dbReference type="Proteomes" id="UP001057402"/>
    </source>
</evidence>
<comment type="caution">
    <text evidence="1">The sequence shown here is derived from an EMBL/GenBank/DDBJ whole genome shotgun (WGS) entry which is preliminary data.</text>
</comment>
<organism evidence="1 2">
    <name type="scientific">Melastoma candidum</name>
    <dbReference type="NCBI Taxonomy" id="119954"/>
    <lineage>
        <taxon>Eukaryota</taxon>
        <taxon>Viridiplantae</taxon>
        <taxon>Streptophyta</taxon>
        <taxon>Embryophyta</taxon>
        <taxon>Tracheophyta</taxon>
        <taxon>Spermatophyta</taxon>
        <taxon>Magnoliopsida</taxon>
        <taxon>eudicotyledons</taxon>
        <taxon>Gunneridae</taxon>
        <taxon>Pentapetalae</taxon>
        <taxon>rosids</taxon>
        <taxon>malvids</taxon>
        <taxon>Myrtales</taxon>
        <taxon>Melastomataceae</taxon>
        <taxon>Melastomatoideae</taxon>
        <taxon>Melastomateae</taxon>
        <taxon>Melastoma</taxon>
    </lineage>
</organism>
<protein>
    <submittedName>
        <fullName evidence="1">Uncharacterized protein</fullName>
    </submittedName>
</protein>
<dbReference type="EMBL" id="CM042880">
    <property type="protein sequence ID" value="KAI4389833.1"/>
    <property type="molecule type" value="Genomic_DNA"/>
</dbReference>
<gene>
    <name evidence="1" type="ORF">MLD38_002015</name>
</gene>
<dbReference type="Proteomes" id="UP001057402">
    <property type="component" value="Chromosome 1"/>
</dbReference>
<name>A0ACB9SF34_9MYRT</name>
<proteinExistence type="predicted"/>